<dbReference type="GO" id="GO:0030026">
    <property type="term" value="P:intracellular manganese ion homeostasis"/>
    <property type="evidence" value="ECO:0007669"/>
    <property type="project" value="InterPro"/>
</dbReference>
<dbReference type="OrthoDB" id="5506246at2"/>
<dbReference type="AlphaFoldDB" id="A0A562T7P4"/>
<feature type="transmembrane region" description="Helical" evidence="5">
    <location>
        <begin position="215"/>
        <end position="236"/>
    </location>
</feature>
<evidence type="ECO:0000256" key="4">
    <source>
        <dbReference type="ARBA" id="ARBA00023136"/>
    </source>
</evidence>
<organism evidence="6 7">
    <name type="scientific">Roseibium hamelinense</name>
    <dbReference type="NCBI Taxonomy" id="150831"/>
    <lineage>
        <taxon>Bacteria</taxon>
        <taxon>Pseudomonadati</taxon>
        <taxon>Pseudomonadota</taxon>
        <taxon>Alphaproteobacteria</taxon>
        <taxon>Hyphomicrobiales</taxon>
        <taxon>Stappiaceae</taxon>
        <taxon>Roseibium</taxon>
    </lineage>
</organism>
<dbReference type="GO" id="GO:0005384">
    <property type="term" value="F:manganese ion transmembrane transporter activity"/>
    <property type="evidence" value="ECO:0007669"/>
    <property type="project" value="InterPro"/>
</dbReference>
<reference evidence="6 7" key="1">
    <citation type="submission" date="2019-07" db="EMBL/GenBank/DDBJ databases">
        <title>Genomic Encyclopedia of Archaeal and Bacterial Type Strains, Phase II (KMG-II): from individual species to whole genera.</title>
        <authorList>
            <person name="Goeker M."/>
        </authorList>
    </citation>
    <scope>NUCLEOTIDE SEQUENCE [LARGE SCALE GENOMIC DNA]</scope>
    <source>
        <strain evidence="6 7">ATCC BAA-252</strain>
    </source>
</reference>
<dbReference type="InterPro" id="IPR008217">
    <property type="entry name" value="Ccc1_fam"/>
</dbReference>
<accession>A0A562T7P4</accession>
<dbReference type="Pfam" id="PF01988">
    <property type="entry name" value="VIT1"/>
    <property type="match status" value="1"/>
</dbReference>
<keyword evidence="4 5" id="KW-0472">Membrane</keyword>
<sequence length="246" mass="26152">MQNQQPSLEHSHEPEAIAGRLARGPKLSYLRDWVYGGIDGVVTTFAIVAGAVGADLSVTIILILGLANLLADGFSMAAANYAGTKSEVEDYNRLLDIEHKHINLAPDGEREEIRQIFKAKGFEGTDLEQIVLLITSRRSAWVDTMMQEEYGLSSVPRSPLKAGTVTFAAFVVCGSVPIVPYAAGWGASPLIATSAAAVTFFAIGSAKSRWSTQSWYLSGLETCAIGMTAAGIAYAVGHLLAGLFLS</sequence>
<evidence type="ECO:0000256" key="3">
    <source>
        <dbReference type="ARBA" id="ARBA00022989"/>
    </source>
</evidence>
<name>A0A562T7P4_9HYPH</name>
<evidence type="ECO:0000313" key="7">
    <source>
        <dbReference type="Proteomes" id="UP000320593"/>
    </source>
</evidence>
<evidence type="ECO:0000256" key="5">
    <source>
        <dbReference type="SAM" id="Phobius"/>
    </source>
</evidence>
<dbReference type="GO" id="GO:0012505">
    <property type="term" value="C:endomembrane system"/>
    <property type="evidence" value="ECO:0007669"/>
    <property type="project" value="UniProtKB-SubCell"/>
</dbReference>
<proteinExistence type="predicted"/>
<comment type="caution">
    <text evidence="6">The sequence shown here is derived from an EMBL/GenBank/DDBJ whole genome shotgun (WGS) entry which is preliminary data.</text>
</comment>
<dbReference type="RefSeq" id="WP_145342467.1">
    <property type="nucleotide sequence ID" value="NZ_SMLY01000073.1"/>
</dbReference>
<evidence type="ECO:0000256" key="1">
    <source>
        <dbReference type="ARBA" id="ARBA00004127"/>
    </source>
</evidence>
<comment type="subcellular location">
    <subcellularLocation>
        <location evidence="1">Endomembrane system</location>
        <topology evidence="1">Multi-pass membrane protein</topology>
    </subcellularLocation>
</comment>
<feature type="transmembrane region" description="Helical" evidence="5">
    <location>
        <begin position="185"/>
        <end position="203"/>
    </location>
</feature>
<dbReference type="Proteomes" id="UP000320593">
    <property type="component" value="Unassembled WGS sequence"/>
</dbReference>
<keyword evidence="2 5" id="KW-0812">Transmembrane</keyword>
<keyword evidence="3 5" id="KW-1133">Transmembrane helix</keyword>
<evidence type="ECO:0000256" key="2">
    <source>
        <dbReference type="ARBA" id="ARBA00022692"/>
    </source>
</evidence>
<keyword evidence="7" id="KW-1185">Reference proteome</keyword>
<dbReference type="PANTHER" id="PTHR31851">
    <property type="entry name" value="FE(2+)/MN(2+) TRANSPORTER PCL1"/>
    <property type="match status" value="1"/>
</dbReference>
<evidence type="ECO:0000313" key="6">
    <source>
        <dbReference type="EMBL" id="TWI89661.1"/>
    </source>
</evidence>
<protein>
    <submittedName>
        <fullName evidence="6">VIT1/CCC1 family predicted Fe2+/Mn2+ transporter</fullName>
    </submittedName>
</protein>
<dbReference type="EMBL" id="VLLF01000003">
    <property type="protein sequence ID" value="TWI89661.1"/>
    <property type="molecule type" value="Genomic_DNA"/>
</dbReference>
<gene>
    <name evidence="6" type="ORF">JM93_01867</name>
</gene>